<dbReference type="Proteomes" id="UP001305779">
    <property type="component" value="Unassembled WGS sequence"/>
</dbReference>
<evidence type="ECO:0000313" key="2">
    <source>
        <dbReference type="EMBL" id="KAK4508653.1"/>
    </source>
</evidence>
<feature type="compositionally biased region" description="Basic and acidic residues" evidence="1">
    <location>
        <begin position="1"/>
        <end position="19"/>
    </location>
</feature>
<evidence type="ECO:0000313" key="3">
    <source>
        <dbReference type="Proteomes" id="UP001305779"/>
    </source>
</evidence>
<feature type="compositionally biased region" description="Basic and acidic residues" evidence="1">
    <location>
        <begin position="28"/>
        <end position="51"/>
    </location>
</feature>
<organism evidence="2 3">
    <name type="scientific">Zasmidium cellare</name>
    <name type="common">Wine cellar mold</name>
    <name type="synonym">Racodium cellare</name>
    <dbReference type="NCBI Taxonomy" id="395010"/>
    <lineage>
        <taxon>Eukaryota</taxon>
        <taxon>Fungi</taxon>
        <taxon>Dikarya</taxon>
        <taxon>Ascomycota</taxon>
        <taxon>Pezizomycotina</taxon>
        <taxon>Dothideomycetes</taxon>
        <taxon>Dothideomycetidae</taxon>
        <taxon>Mycosphaerellales</taxon>
        <taxon>Mycosphaerellaceae</taxon>
        <taxon>Zasmidium</taxon>
    </lineage>
</organism>
<keyword evidence="3" id="KW-1185">Reference proteome</keyword>
<gene>
    <name evidence="2" type="ORF">PRZ48_002392</name>
</gene>
<sequence>MAERNMKQHVGKAPEESEIRPCQVRESVFNEKDLQGHHQRQEDGHEDKLDYSDSDWETITHSEANEHGHIGYRKDTYKGHFELQVCGRKLISRSFVGSKYVPEGKDNSPEHLNK</sequence>
<name>A0ABR0F5E1_ZASCE</name>
<comment type="caution">
    <text evidence="2">The sequence shown here is derived from an EMBL/GenBank/DDBJ whole genome shotgun (WGS) entry which is preliminary data.</text>
</comment>
<evidence type="ECO:0000256" key="1">
    <source>
        <dbReference type="SAM" id="MobiDB-lite"/>
    </source>
</evidence>
<accession>A0ABR0F5E1</accession>
<feature type="region of interest" description="Disordered" evidence="1">
    <location>
        <begin position="1"/>
        <end position="54"/>
    </location>
</feature>
<protein>
    <submittedName>
        <fullName evidence="2">Uncharacterized protein</fullName>
    </submittedName>
</protein>
<dbReference type="EMBL" id="JAXOVC010000001">
    <property type="protein sequence ID" value="KAK4508653.1"/>
    <property type="molecule type" value="Genomic_DNA"/>
</dbReference>
<reference evidence="2 3" key="1">
    <citation type="journal article" date="2023" name="G3 (Bethesda)">
        <title>A chromosome-level genome assembly of Zasmidium syzygii isolated from banana leaves.</title>
        <authorList>
            <person name="van Westerhoven A.C."/>
            <person name="Mehrabi R."/>
            <person name="Talebi R."/>
            <person name="Steentjes M.B.F."/>
            <person name="Corcolon B."/>
            <person name="Chong P.A."/>
            <person name="Kema G.H.J."/>
            <person name="Seidl M.F."/>
        </authorList>
    </citation>
    <scope>NUCLEOTIDE SEQUENCE [LARGE SCALE GENOMIC DNA]</scope>
    <source>
        <strain evidence="2 3">P124</strain>
    </source>
</reference>
<proteinExistence type="predicted"/>